<dbReference type="SUPFAM" id="SSF56801">
    <property type="entry name" value="Acetyl-CoA synthetase-like"/>
    <property type="match status" value="1"/>
</dbReference>
<evidence type="ECO:0000259" key="1">
    <source>
        <dbReference type="Pfam" id="PF00501"/>
    </source>
</evidence>
<dbReference type="InterPro" id="IPR050237">
    <property type="entry name" value="ATP-dep_AMP-bd_enzyme"/>
</dbReference>
<dbReference type="InterPro" id="IPR000873">
    <property type="entry name" value="AMP-dep_synth/lig_dom"/>
</dbReference>
<accession>A0ABU5R236</accession>
<dbReference type="Pfam" id="PF00501">
    <property type="entry name" value="AMP-binding"/>
    <property type="match status" value="1"/>
</dbReference>
<dbReference type="Gene3D" id="3.30.300.30">
    <property type="match status" value="1"/>
</dbReference>
<comment type="caution">
    <text evidence="3">The sequence shown here is derived from an EMBL/GenBank/DDBJ whole genome shotgun (WGS) entry which is preliminary data.</text>
</comment>
<dbReference type="EMBL" id="JAYFSI010000002">
    <property type="protein sequence ID" value="MEA5360266.1"/>
    <property type="molecule type" value="Genomic_DNA"/>
</dbReference>
<feature type="domain" description="AMP-dependent synthetase/ligase" evidence="1">
    <location>
        <begin position="39"/>
        <end position="418"/>
    </location>
</feature>
<dbReference type="InterPro" id="IPR045851">
    <property type="entry name" value="AMP-bd_C_sf"/>
</dbReference>
<dbReference type="Gene3D" id="2.30.38.10">
    <property type="entry name" value="Luciferase, Domain 3"/>
    <property type="match status" value="1"/>
</dbReference>
<dbReference type="Gene3D" id="3.40.50.980">
    <property type="match status" value="2"/>
</dbReference>
<gene>
    <name evidence="3" type="ORF">VA596_12030</name>
</gene>
<dbReference type="RefSeq" id="WP_323326251.1">
    <property type="nucleotide sequence ID" value="NZ_JAYFSI010000002.1"/>
</dbReference>
<keyword evidence="4" id="KW-1185">Reference proteome</keyword>
<name>A0ABU5R236_9PSEU</name>
<evidence type="ECO:0000259" key="2">
    <source>
        <dbReference type="Pfam" id="PF13193"/>
    </source>
</evidence>
<dbReference type="InterPro" id="IPR025110">
    <property type="entry name" value="AMP-bd_C"/>
</dbReference>
<proteinExistence type="predicted"/>
<dbReference type="PANTHER" id="PTHR43767:SF1">
    <property type="entry name" value="NONRIBOSOMAL PEPTIDE SYNTHASE PES1 (EUROFUNG)-RELATED"/>
    <property type="match status" value="1"/>
</dbReference>
<reference evidence="3 4" key="1">
    <citation type="submission" date="2023-12" db="EMBL/GenBank/DDBJ databases">
        <title>Amycolatopsis sp. V23-08.</title>
        <authorList>
            <person name="Somphong A."/>
        </authorList>
    </citation>
    <scope>NUCLEOTIDE SEQUENCE [LARGE SCALE GENOMIC DNA]</scope>
    <source>
        <strain evidence="3 4">V23-08</strain>
    </source>
</reference>
<dbReference type="PANTHER" id="PTHR43767">
    <property type="entry name" value="LONG-CHAIN-FATTY-ACID--COA LIGASE"/>
    <property type="match status" value="1"/>
</dbReference>
<dbReference type="Pfam" id="PF13193">
    <property type="entry name" value="AMP-binding_C"/>
    <property type="match status" value="1"/>
</dbReference>
<dbReference type="Proteomes" id="UP001304298">
    <property type="component" value="Unassembled WGS sequence"/>
</dbReference>
<feature type="domain" description="AMP-binding enzyme C-terminal" evidence="2">
    <location>
        <begin position="469"/>
        <end position="545"/>
    </location>
</feature>
<dbReference type="PROSITE" id="PS00455">
    <property type="entry name" value="AMP_BINDING"/>
    <property type="match status" value="1"/>
</dbReference>
<evidence type="ECO:0000313" key="3">
    <source>
        <dbReference type="EMBL" id="MEA5360266.1"/>
    </source>
</evidence>
<organism evidence="3 4">
    <name type="scientific">Amycolatopsis heterodermiae</name>
    <dbReference type="NCBI Taxonomy" id="3110235"/>
    <lineage>
        <taxon>Bacteria</taxon>
        <taxon>Bacillati</taxon>
        <taxon>Actinomycetota</taxon>
        <taxon>Actinomycetes</taxon>
        <taxon>Pseudonocardiales</taxon>
        <taxon>Pseudonocardiaceae</taxon>
        <taxon>Amycolatopsis</taxon>
    </lineage>
</organism>
<dbReference type="InterPro" id="IPR020845">
    <property type="entry name" value="AMP-binding_CS"/>
</dbReference>
<sequence length="562" mass="60749">MDSKENRATAGTPAWPDRLAAEYTAAGHWRGKTWGTLLWEWADERGDDTAVVDGAVSLTYLELAVQADALAEKLLGTGLAAGDRIVVQLPNCWQFVVLFFACARAGVVPIMTLMPHRDHELVHIARHGGATALATPSTWRGYEHEQLAHRVAEAVPAVRTLLVVQEDGSAGSRPDGCLDLTAMCTPEGDADERRKQLDESAVGSRDVVTFLLSGGTTGLPKLIGRTHDDYEYNARRSAEVCGFTAKTVYLATMSASHNFSLACPGLLGTFVAGGTAVLVPTPSPANAFAAIERERVTVTALAPSVAKHWMDTLAADPGRFDLSSLETLQIGSARLATELAKRVQPIFGCRLQQVYGMAEGLLCYTRLDDPDEVVDGTQGRPMSPADEIRVVDTNGNPVPPGEMGLLETRGPYTIRGYHNAREVNAQSFTPDGWFRTGDIVRVHESGNLMVEGRSRDIINRAGEKISAEEVENHLYLLAAVQHAAVIAVPDERTGERICACVVLHPGTGLDLSDVRAIFAEIGVAQYKIPAQLEIMDALPLTPARKIDKKTLRERFSEQVKAG</sequence>
<evidence type="ECO:0000313" key="4">
    <source>
        <dbReference type="Proteomes" id="UP001304298"/>
    </source>
</evidence>
<protein>
    <submittedName>
        <fullName evidence="3">AMP-binding protein</fullName>
    </submittedName>
</protein>